<organism evidence="2 3">
    <name type="scientific">Methanobrevibacter curvatus</name>
    <dbReference type="NCBI Taxonomy" id="49547"/>
    <lineage>
        <taxon>Archaea</taxon>
        <taxon>Methanobacteriati</taxon>
        <taxon>Methanobacteriota</taxon>
        <taxon>Methanomada group</taxon>
        <taxon>Methanobacteria</taxon>
        <taxon>Methanobacteriales</taxon>
        <taxon>Methanobacteriaceae</taxon>
        <taxon>Methanobrevibacter</taxon>
    </lineage>
</organism>
<dbReference type="RefSeq" id="WP_067091934.1">
    <property type="nucleotide sequence ID" value="NZ_LWMV01000185.1"/>
</dbReference>
<keyword evidence="1" id="KW-0812">Transmembrane</keyword>
<dbReference type="PATRIC" id="fig|49547.3.peg.1483"/>
<proteinExistence type="predicted"/>
<evidence type="ECO:0000256" key="1">
    <source>
        <dbReference type="SAM" id="Phobius"/>
    </source>
</evidence>
<evidence type="ECO:0000313" key="2">
    <source>
        <dbReference type="EMBL" id="KZX11515.1"/>
    </source>
</evidence>
<protein>
    <submittedName>
        <fullName evidence="2">2-oxoacid dehydrogenases acyltransferase</fullName>
    </submittedName>
</protein>
<dbReference type="OrthoDB" id="379748at2157"/>
<keyword evidence="2" id="KW-0808">Transferase</keyword>
<dbReference type="AlphaFoldDB" id="A0A162FDQ5"/>
<sequence length="316" mass="36704">MAIDDNLDYSNDKRAYCRKRKRFERFDGYKVKAIPSFQKLVPYLMKTRDASANYFEETFDVSEVVKYLEEKNKELNNQDLNTNEKSNITKYSYTLFFVALMVRLLALRPNLNRFVARKTIYQRHNIQVSYMVKKNFSDEGEQSTTVETFERDFNIEDVGKILFDSIEGVKETTNDATGGFISTLMKFPNFIVTFVVWIFDALVYIGYCPAILRKIDAMQCSVMFSNLGSIGLTGAPHHHLYDRGTCSLLVSTGKVRKDKILVDGKLEEKDVVDIKISMDERIADGFYFVQSFKILNDILKNPYQLDERLKELKIDE</sequence>
<dbReference type="Proteomes" id="UP000077245">
    <property type="component" value="Unassembled WGS sequence"/>
</dbReference>
<feature type="transmembrane region" description="Helical" evidence="1">
    <location>
        <begin position="190"/>
        <end position="212"/>
    </location>
</feature>
<keyword evidence="3" id="KW-1185">Reference proteome</keyword>
<dbReference type="InterPro" id="IPR023213">
    <property type="entry name" value="CAT-like_dom_sf"/>
</dbReference>
<gene>
    <name evidence="2" type="ORF">MBCUR_13870</name>
</gene>
<keyword evidence="2" id="KW-0012">Acyltransferase</keyword>
<name>A0A162FDQ5_9EURY</name>
<dbReference type="SUPFAM" id="SSF52777">
    <property type="entry name" value="CoA-dependent acyltransferases"/>
    <property type="match status" value="1"/>
</dbReference>
<comment type="caution">
    <text evidence="2">The sequence shown here is derived from an EMBL/GenBank/DDBJ whole genome shotgun (WGS) entry which is preliminary data.</text>
</comment>
<dbReference type="EMBL" id="LWMV01000185">
    <property type="protein sequence ID" value="KZX11515.1"/>
    <property type="molecule type" value="Genomic_DNA"/>
</dbReference>
<keyword evidence="1" id="KW-1133">Transmembrane helix</keyword>
<evidence type="ECO:0000313" key="3">
    <source>
        <dbReference type="Proteomes" id="UP000077245"/>
    </source>
</evidence>
<dbReference type="Gene3D" id="3.30.559.10">
    <property type="entry name" value="Chloramphenicol acetyltransferase-like domain"/>
    <property type="match status" value="1"/>
</dbReference>
<reference evidence="2 3" key="1">
    <citation type="submission" date="2016-04" db="EMBL/GenBank/DDBJ databases">
        <title>Genome sequence of Methanobrevibacter curvatus DSM 11111.</title>
        <authorList>
            <person name="Poehlein A."/>
            <person name="Seedorf H."/>
            <person name="Daniel R."/>
        </authorList>
    </citation>
    <scope>NUCLEOTIDE SEQUENCE [LARGE SCALE GENOMIC DNA]</scope>
    <source>
        <strain evidence="2 3">DSM 11111</strain>
    </source>
</reference>
<dbReference type="GO" id="GO:0016746">
    <property type="term" value="F:acyltransferase activity"/>
    <property type="evidence" value="ECO:0007669"/>
    <property type="project" value="UniProtKB-KW"/>
</dbReference>
<keyword evidence="1" id="KW-0472">Membrane</keyword>
<accession>A0A162FDQ5</accession>